<feature type="compositionally biased region" description="Low complexity" evidence="2">
    <location>
        <begin position="543"/>
        <end position="553"/>
    </location>
</feature>
<evidence type="ECO:0000313" key="5">
    <source>
        <dbReference type="Proteomes" id="UP000008854"/>
    </source>
</evidence>
<dbReference type="SMART" id="SM00054">
    <property type="entry name" value="EFh"/>
    <property type="match status" value="1"/>
</dbReference>
<reference evidence="6" key="2">
    <citation type="submission" date="2018-12" db="UniProtKB">
        <authorList>
            <consortium name="WormBaseParasite"/>
        </authorList>
    </citation>
    <scope>IDENTIFICATION</scope>
    <source>
        <strain evidence="6">Puerto Rican</strain>
    </source>
</reference>
<dbReference type="SUPFAM" id="SSF47473">
    <property type="entry name" value="EF-hand"/>
    <property type="match status" value="1"/>
</dbReference>
<dbReference type="WBParaSite" id="Smp_156950.1">
    <property type="protein sequence ID" value="Smp_156950.1"/>
    <property type="gene ID" value="Smp_156950"/>
</dbReference>
<dbReference type="PROSITE" id="PS50222">
    <property type="entry name" value="EF_HAND_2"/>
    <property type="match status" value="1"/>
</dbReference>
<dbReference type="STRING" id="6183.A0A3Q0KQQ7"/>
<feature type="compositionally biased region" description="Low complexity" evidence="2">
    <location>
        <begin position="417"/>
        <end position="426"/>
    </location>
</feature>
<dbReference type="Pfam" id="PF12763">
    <property type="entry name" value="EH"/>
    <property type="match status" value="1"/>
</dbReference>
<dbReference type="GO" id="GO:0005509">
    <property type="term" value="F:calcium ion binding"/>
    <property type="evidence" value="ECO:0007669"/>
    <property type="project" value="InterPro"/>
</dbReference>
<evidence type="ECO:0000259" key="4">
    <source>
        <dbReference type="PROSITE" id="PS50222"/>
    </source>
</evidence>
<dbReference type="InterPro" id="IPR000261">
    <property type="entry name" value="EH_dom"/>
</dbReference>
<dbReference type="InParanoid" id="A0A3Q0KQQ7"/>
<dbReference type="Proteomes" id="UP000008854">
    <property type="component" value="Unassembled WGS sequence"/>
</dbReference>
<reference evidence="5" key="1">
    <citation type="journal article" date="2012" name="PLoS Negl. Trop. Dis.">
        <title>A systematically improved high quality genome and transcriptome of the human blood fluke Schistosoma mansoni.</title>
        <authorList>
            <person name="Protasio A.V."/>
            <person name="Tsai I.J."/>
            <person name="Babbage A."/>
            <person name="Nichol S."/>
            <person name="Hunt M."/>
            <person name="Aslett M.A."/>
            <person name="De Silva N."/>
            <person name="Velarde G.S."/>
            <person name="Anderson T.J."/>
            <person name="Clark R.C."/>
            <person name="Davidson C."/>
            <person name="Dillon G.P."/>
            <person name="Holroyd N.E."/>
            <person name="LoVerde P.T."/>
            <person name="Lloyd C."/>
            <person name="McQuillan J."/>
            <person name="Oliveira G."/>
            <person name="Otto T.D."/>
            <person name="Parker-Manuel S.J."/>
            <person name="Quail M.A."/>
            <person name="Wilson R.A."/>
            <person name="Zerlotini A."/>
            <person name="Dunne D.W."/>
            <person name="Berriman M."/>
        </authorList>
    </citation>
    <scope>NUCLEOTIDE SEQUENCE [LARGE SCALE GENOMIC DNA]</scope>
    <source>
        <strain evidence="5">Puerto Rican</strain>
    </source>
</reference>
<dbReference type="GO" id="GO:0005886">
    <property type="term" value="C:plasma membrane"/>
    <property type="evidence" value="ECO:0007669"/>
    <property type="project" value="TreeGrafter"/>
</dbReference>
<dbReference type="CDD" id="cd00052">
    <property type="entry name" value="EH"/>
    <property type="match status" value="1"/>
</dbReference>
<evidence type="ECO:0000256" key="1">
    <source>
        <dbReference type="ARBA" id="ARBA00022837"/>
    </source>
</evidence>
<keyword evidence="5" id="KW-1185">Reference proteome</keyword>
<evidence type="ECO:0000256" key="2">
    <source>
        <dbReference type="SAM" id="MobiDB-lite"/>
    </source>
</evidence>
<dbReference type="PANTHER" id="PTHR11216:SF174">
    <property type="entry name" value="GH06923P"/>
    <property type="match status" value="1"/>
</dbReference>
<feature type="region of interest" description="Disordered" evidence="2">
    <location>
        <begin position="406"/>
        <end position="426"/>
    </location>
</feature>
<dbReference type="PROSITE" id="PS50031">
    <property type="entry name" value="EH"/>
    <property type="match status" value="1"/>
</dbReference>
<dbReference type="SMART" id="SM00027">
    <property type="entry name" value="EH"/>
    <property type="match status" value="1"/>
</dbReference>
<name>A0A3Q0KQQ7_SCHMA</name>
<dbReference type="PROSITE" id="PS00018">
    <property type="entry name" value="EF_HAND_1"/>
    <property type="match status" value="1"/>
</dbReference>
<dbReference type="GO" id="GO:0005737">
    <property type="term" value="C:cytoplasm"/>
    <property type="evidence" value="ECO:0007669"/>
    <property type="project" value="TreeGrafter"/>
</dbReference>
<dbReference type="PANTHER" id="PTHR11216">
    <property type="entry name" value="EH DOMAIN"/>
    <property type="match status" value="1"/>
</dbReference>
<dbReference type="AlphaFoldDB" id="A0A3Q0KQQ7"/>
<protein>
    <submittedName>
        <fullName evidence="6">Putative partner of ralbp-1</fullName>
    </submittedName>
</protein>
<dbReference type="Gene3D" id="1.10.238.10">
    <property type="entry name" value="EF-hand"/>
    <property type="match status" value="1"/>
</dbReference>
<dbReference type="GO" id="GO:0016197">
    <property type="term" value="P:endosomal transport"/>
    <property type="evidence" value="ECO:0007669"/>
    <property type="project" value="TreeGrafter"/>
</dbReference>
<dbReference type="InterPro" id="IPR011992">
    <property type="entry name" value="EF-hand-dom_pair"/>
</dbReference>
<dbReference type="InterPro" id="IPR018247">
    <property type="entry name" value="EF_Hand_1_Ca_BS"/>
</dbReference>
<feature type="region of interest" description="Disordered" evidence="2">
    <location>
        <begin position="543"/>
        <end position="563"/>
    </location>
</feature>
<evidence type="ECO:0000259" key="3">
    <source>
        <dbReference type="PROSITE" id="PS50031"/>
    </source>
</evidence>
<accession>A0A3Q0KQQ7</accession>
<proteinExistence type="predicted"/>
<dbReference type="InterPro" id="IPR002048">
    <property type="entry name" value="EF_hand_dom"/>
</dbReference>
<sequence>MEQVRHGQESWAQFDDDDSSTVRKHLSAPICTSHSYFPMETSSFINQQQTINSHFPNLGLINQNLLFPSSLSQSNELFMLRNPSDPTSSPFAAIHGRSPRSTIKTARHENLNSHSEMNSSHCTDIQFHSHKLNNWSSFNQPIVQFKQQSNPTDITPLVNTAITSNTNTTNFPPNLNTSNDVYAVRNQRIVDPWAVTSDQKAYYLSQFLRLQPDISSKLSGLQSKTFFELSNLPSSELSKIWELSDLDHDGQLTLSEFCIAMHLVVYRLNGVPIPNNLPTVLLELVETNWLSTKLSSTSPTVKANTTTTATTTTANSNCTNNHELTNCTLNFTCQQNHISPVGYKSIDMPNSCQHYDNHNLSLFLSSSSPISSVPTCEVKTLTSSSSIHHVNTSLTEMIQSTNFTELKHHHHHHEPNQQQQRRWSLSSQSDVSSLLASEEGMTLFESKLNTNAQLKHPIPLRAKTLPTNAVPEMVNSMMSTTQDYSTVDHHQNDFLHAYQFPFNSYNDNKFCTAINNPMIESTPRLQPPPITIHSSPILFNSQHSDSITSPSSSVIQKAPPPPPPPRANLLLVTNIDSVHNDNMGQKCGVSLTEEKEDFVPSLTAEFNSEEMKLTESQQPYISPSIINNNNNNSDDNNNNVDILKHQCDSISQINEQLTTTLIKLQKDRIALKIFLERLMPLETI</sequence>
<feature type="domain" description="EH" evidence="3">
    <location>
        <begin position="199"/>
        <end position="288"/>
    </location>
</feature>
<organism evidence="5 6">
    <name type="scientific">Schistosoma mansoni</name>
    <name type="common">Blood fluke</name>
    <dbReference type="NCBI Taxonomy" id="6183"/>
    <lineage>
        <taxon>Eukaryota</taxon>
        <taxon>Metazoa</taxon>
        <taxon>Spiralia</taxon>
        <taxon>Lophotrochozoa</taxon>
        <taxon>Platyhelminthes</taxon>
        <taxon>Trematoda</taxon>
        <taxon>Digenea</taxon>
        <taxon>Strigeidida</taxon>
        <taxon>Schistosomatoidea</taxon>
        <taxon>Schistosomatidae</taxon>
        <taxon>Schistosoma</taxon>
    </lineage>
</organism>
<keyword evidence="1" id="KW-0106">Calcium</keyword>
<feature type="domain" description="EF-hand" evidence="4">
    <location>
        <begin position="232"/>
        <end position="267"/>
    </location>
</feature>
<dbReference type="GO" id="GO:0006897">
    <property type="term" value="P:endocytosis"/>
    <property type="evidence" value="ECO:0007669"/>
    <property type="project" value="TreeGrafter"/>
</dbReference>
<evidence type="ECO:0000313" key="6">
    <source>
        <dbReference type="WBParaSite" id="Smp_156950.1"/>
    </source>
</evidence>